<sequence length="134" mass="14834">MCHLRGRKYFSGGELGRRWKRKGCKCYSLASVLVGNREPQRVIHREQRGQIRDHSVQQGGCCSGPGNIGPGFAEIGSSANLSAFNKHCLSQIQCYVLRIQQGPERTLSLPSQSSQSSEGDKWASRRLTDMVAVL</sequence>
<keyword evidence="2" id="KW-1185">Reference proteome</keyword>
<evidence type="ECO:0000313" key="2">
    <source>
        <dbReference type="Proteomes" id="UP000593571"/>
    </source>
</evidence>
<gene>
    <name evidence="1" type="ORF">HJG63_010520</name>
</gene>
<dbReference type="AlphaFoldDB" id="A0A7J8IL08"/>
<comment type="caution">
    <text evidence="1">The sequence shown here is derived from an EMBL/GenBank/DDBJ whole genome shotgun (WGS) entry which is preliminary data.</text>
</comment>
<proteinExistence type="predicted"/>
<name>A0A7J8IL08_ROUAE</name>
<reference evidence="1 2" key="1">
    <citation type="journal article" date="2020" name="Nature">
        <title>Six reference-quality genomes reveal evolution of bat adaptations.</title>
        <authorList>
            <person name="Jebb D."/>
            <person name="Huang Z."/>
            <person name="Pippel M."/>
            <person name="Hughes G.M."/>
            <person name="Lavrichenko K."/>
            <person name="Devanna P."/>
            <person name="Winkler S."/>
            <person name="Jermiin L.S."/>
            <person name="Skirmuntt E.C."/>
            <person name="Katzourakis A."/>
            <person name="Burkitt-Gray L."/>
            <person name="Ray D.A."/>
            <person name="Sullivan K.A.M."/>
            <person name="Roscito J.G."/>
            <person name="Kirilenko B.M."/>
            <person name="Davalos L.M."/>
            <person name="Corthals A.P."/>
            <person name="Power M.L."/>
            <person name="Jones G."/>
            <person name="Ransome R.D."/>
            <person name="Dechmann D.K.N."/>
            <person name="Locatelli A.G."/>
            <person name="Puechmaille S.J."/>
            <person name="Fedrigo O."/>
            <person name="Jarvis E.D."/>
            <person name="Hiller M."/>
            <person name="Vernes S.C."/>
            <person name="Myers E.W."/>
            <person name="Teeling E.C."/>
        </authorList>
    </citation>
    <scope>NUCLEOTIDE SEQUENCE [LARGE SCALE GENOMIC DNA]</scope>
    <source>
        <strain evidence="1">MRouAeg1</strain>
        <tissue evidence="1">Muscle</tissue>
    </source>
</reference>
<accession>A0A7J8IL08</accession>
<dbReference type="EMBL" id="JACASE010000003">
    <property type="protein sequence ID" value="KAF6485277.1"/>
    <property type="molecule type" value="Genomic_DNA"/>
</dbReference>
<dbReference type="Proteomes" id="UP000593571">
    <property type="component" value="Unassembled WGS sequence"/>
</dbReference>
<organism evidence="1 2">
    <name type="scientific">Rousettus aegyptiacus</name>
    <name type="common">Egyptian fruit bat</name>
    <name type="synonym">Pteropus aegyptiacus</name>
    <dbReference type="NCBI Taxonomy" id="9407"/>
    <lineage>
        <taxon>Eukaryota</taxon>
        <taxon>Metazoa</taxon>
        <taxon>Chordata</taxon>
        <taxon>Craniata</taxon>
        <taxon>Vertebrata</taxon>
        <taxon>Euteleostomi</taxon>
        <taxon>Mammalia</taxon>
        <taxon>Eutheria</taxon>
        <taxon>Laurasiatheria</taxon>
        <taxon>Chiroptera</taxon>
        <taxon>Yinpterochiroptera</taxon>
        <taxon>Pteropodoidea</taxon>
        <taxon>Pteropodidae</taxon>
        <taxon>Rousettinae</taxon>
        <taxon>Rousettus</taxon>
    </lineage>
</organism>
<protein>
    <submittedName>
        <fullName evidence="1">Uncharacterized protein</fullName>
    </submittedName>
</protein>
<evidence type="ECO:0000313" key="1">
    <source>
        <dbReference type="EMBL" id="KAF6485277.1"/>
    </source>
</evidence>